<dbReference type="RefSeq" id="WP_144705863.1">
    <property type="nucleotide sequence ID" value="NZ_VNJJ01000014.1"/>
</dbReference>
<accession>A0A559JAK9</accession>
<organism evidence="2 3">
    <name type="scientific">Cohnella terricola</name>
    <dbReference type="NCBI Taxonomy" id="1289167"/>
    <lineage>
        <taxon>Bacteria</taxon>
        <taxon>Bacillati</taxon>
        <taxon>Bacillota</taxon>
        <taxon>Bacilli</taxon>
        <taxon>Bacillales</taxon>
        <taxon>Paenibacillaceae</taxon>
        <taxon>Cohnella</taxon>
    </lineage>
</organism>
<dbReference type="Pfam" id="PF00903">
    <property type="entry name" value="Glyoxalase"/>
    <property type="match status" value="1"/>
</dbReference>
<comment type="caution">
    <text evidence="2">The sequence shown here is derived from an EMBL/GenBank/DDBJ whole genome shotgun (WGS) entry which is preliminary data.</text>
</comment>
<dbReference type="EMBL" id="VNJJ01000014">
    <property type="protein sequence ID" value="TVX96919.1"/>
    <property type="molecule type" value="Genomic_DNA"/>
</dbReference>
<dbReference type="InterPro" id="IPR004360">
    <property type="entry name" value="Glyas_Fos-R_dOase_dom"/>
</dbReference>
<evidence type="ECO:0000259" key="1">
    <source>
        <dbReference type="PROSITE" id="PS51819"/>
    </source>
</evidence>
<dbReference type="CDD" id="cd06587">
    <property type="entry name" value="VOC"/>
    <property type="match status" value="1"/>
</dbReference>
<evidence type="ECO:0000313" key="2">
    <source>
        <dbReference type="EMBL" id="TVX96919.1"/>
    </source>
</evidence>
<protein>
    <submittedName>
        <fullName evidence="2">VOC family protein</fullName>
    </submittedName>
</protein>
<sequence>MGKIVSKISGIFIPVTDMKRSTEWYIKMFELEVIQISDVCTGLAFPGEATFINLWKVGQPQPTQFDAGEYKIPHYNFESFDIENSHAALIEKGAEVMPIVNDGGIRFFDCLDPDGNLIGIVEELPSSDAFYSHKQKYRKD</sequence>
<proteinExistence type="predicted"/>
<name>A0A559JAK9_9BACL</name>
<feature type="domain" description="VOC" evidence="1">
    <location>
        <begin position="7"/>
        <end position="123"/>
    </location>
</feature>
<reference evidence="2 3" key="1">
    <citation type="submission" date="2019-07" db="EMBL/GenBank/DDBJ databases">
        <authorList>
            <person name="Kim J."/>
        </authorList>
    </citation>
    <scope>NUCLEOTIDE SEQUENCE [LARGE SCALE GENOMIC DNA]</scope>
    <source>
        <strain evidence="2 3">G13</strain>
    </source>
</reference>
<dbReference type="InterPro" id="IPR029068">
    <property type="entry name" value="Glyas_Bleomycin-R_OHBP_Dase"/>
</dbReference>
<gene>
    <name evidence="2" type="ORF">FPZ45_20215</name>
</gene>
<dbReference type="AlphaFoldDB" id="A0A559JAK9"/>
<dbReference type="PROSITE" id="PS51819">
    <property type="entry name" value="VOC"/>
    <property type="match status" value="1"/>
</dbReference>
<keyword evidence="3" id="KW-1185">Reference proteome</keyword>
<dbReference type="SUPFAM" id="SSF54593">
    <property type="entry name" value="Glyoxalase/Bleomycin resistance protein/Dihydroxybiphenyl dioxygenase"/>
    <property type="match status" value="1"/>
</dbReference>
<evidence type="ECO:0000313" key="3">
    <source>
        <dbReference type="Proteomes" id="UP000316330"/>
    </source>
</evidence>
<dbReference type="InterPro" id="IPR037523">
    <property type="entry name" value="VOC_core"/>
</dbReference>
<dbReference type="Gene3D" id="3.10.180.10">
    <property type="entry name" value="2,3-Dihydroxybiphenyl 1,2-Dioxygenase, domain 1"/>
    <property type="match status" value="1"/>
</dbReference>
<dbReference type="OrthoDB" id="2184229at2"/>
<dbReference type="Proteomes" id="UP000316330">
    <property type="component" value="Unassembled WGS sequence"/>
</dbReference>